<evidence type="ECO:0008006" key="4">
    <source>
        <dbReference type="Google" id="ProtNLM"/>
    </source>
</evidence>
<sequence length="469" mass="48662">MTTPSEQNSLEDRIRALEEENARLSAATATATPAKAKRGPWWRSALSALLIVIATILVPVSIVTTWARVELVDENAFVNTFAPLAQDPDVQDMIIDQATTAIDNQVDFSGLTDQVFDGIEELGLPEPAANALDLLRGPAAEGVQSLVNSAVASVVRSDAFANVWTFALRSAHKSMTTVATNDGGGILVLNSDGLGIALGPIIEQLKTTLTDAGVGVASMIPTIDTVIIIGEGDELIAFRTIYSLADAVGWWMPIVTLALFVGGILIAPRRSSAVIGTGVGIAIGGAVLAVGFAVGGIATSVLASQFDLSPSALGVIYGQMTSSMAETAVVFALLGVLIAIVGWVLGSSRSATATRTAVGGFNETIRATLAERGLNTGVFGATIGRYRVAVRFGVVVIAVLWLMAMRPLSFGDLILVILVMGLVGWILELLQVREGDVAPVVDAVVIVEESADQADDGEGAAVVDESAAK</sequence>
<organism evidence="2 3">
    <name type="scientific">Microbacterium sediminicola</name>
    <dbReference type="NCBI Taxonomy" id="415210"/>
    <lineage>
        <taxon>Bacteria</taxon>
        <taxon>Bacillati</taxon>
        <taxon>Actinomycetota</taxon>
        <taxon>Actinomycetes</taxon>
        <taxon>Micrococcales</taxon>
        <taxon>Microbacteriaceae</taxon>
        <taxon>Microbacterium</taxon>
    </lineage>
</organism>
<comment type="caution">
    <text evidence="2">The sequence shown here is derived from an EMBL/GenBank/DDBJ whole genome shotgun (WGS) entry which is preliminary data.</text>
</comment>
<proteinExistence type="predicted"/>
<feature type="transmembrane region" description="Helical" evidence="1">
    <location>
        <begin position="410"/>
        <end position="430"/>
    </location>
</feature>
<dbReference type="Proteomes" id="UP001501690">
    <property type="component" value="Unassembled WGS sequence"/>
</dbReference>
<reference evidence="3" key="1">
    <citation type="journal article" date="2019" name="Int. J. Syst. Evol. Microbiol.">
        <title>The Global Catalogue of Microorganisms (GCM) 10K type strain sequencing project: providing services to taxonomists for standard genome sequencing and annotation.</title>
        <authorList>
            <consortium name="The Broad Institute Genomics Platform"/>
            <consortium name="The Broad Institute Genome Sequencing Center for Infectious Disease"/>
            <person name="Wu L."/>
            <person name="Ma J."/>
        </authorList>
    </citation>
    <scope>NUCLEOTIDE SEQUENCE [LARGE SCALE GENOMIC DNA]</scope>
    <source>
        <strain evidence="3">JCM 15577</strain>
    </source>
</reference>
<feature type="transmembrane region" description="Helical" evidence="1">
    <location>
        <begin position="388"/>
        <end position="404"/>
    </location>
</feature>
<gene>
    <name evidence="2" type="ORF">GCM10009808_12070</name>
</gene>
<evidence type="ECO:0000313" key="3">
    <source>
        <dbReference type="Proteomes" id="UP001501690"/>
    </source>
</evidence>
<dbReference type="EMBL" id="BAAAPL010000001">
    <property type="protein sequence ID" value="GAA1696389.1"/>
    <property type="molecule type" value="Genomic_DNA"/>
</dbReference>
<keyword evidence="3" id="KW-1185">Reference proteome</keyword>
<dbReference type="RefSeq" id="WP_344070420.1">
    <property type="nucleotide sequence ID" value="NZ_BAAAPL010000001.1"/>
</dbReference>
<keyword evidence="1" id="KW-0812">Transmembrane</keyword>
<name>A0ABP4TZG5_9MICO</name>
<feature type="transmembrane region" description="Helical" evidence="1">
    <location>
        <begin position="45"/>
        <end position="67"/>
    </location>
</feature>
<feature type="transmembrane region" description="Helical" evidence="1">
    <location>
        <begin position="279"/>
        <end position="303"/>
    </location>
</feature>
<keyword evidence="1" id="KW-1133">Transmembrane helix</keyword>
<feature type="transmembrane region" description="Helical" evidence="1">
    <location>
        <begin position="323"/>
        <end position="345"/>
    </location>
</feature>
<feature type="transmembrane region" description="Helical" evidence="1">
    <location>
        <begin position="248"/>
        <end position="267"/>
    </location>
</feature>
<evidence type="ECO:0000256" key="1">
    <source>
        <dbReference type="SAM" id="Phobius"/>
    </source>
</evidence>
<protein>
    <recommendedName>
        <fullName evidence="4">Integral membrane protein</fullName>
    </recommendedName>
</protein>
<keyword evidence="1" id="KW-0472">Membrane</keyword>
<evidence type="ECO:0000313" key="2">
    <source>
        <dbReference type="EMBL" id="GAA1696389.1"/>
    </source>
</evidence>
<accession>A0ABP4TZG5</accession>